<dbReference type="STRING" id="301148.B4135_1379"/>
<evidence type="ECO:0008006" key="3">
    <source>
        <dbReference type="Google" id="ProtNLM"/>
    </source>
</evidence>
<dbReference type="Proteomes" id="UP000075683">
    <property type="component" value="Unassembled WGS sequence"/>
</dbReference>
<dbReference type="Pfam" id="PF10782">
    <property type="entry name" value="zf-C2HCIx2C"/>
    <property type="match status" value="1"/>
</dbReference>
<accession>A0A150MDA8</accession>
<dbReference type="InterPro" id="IPR019718">
    <property type="entry name" value="DUF2602"/>
</dbReference>
<proteinExistence type="predicted"/>
<name>A0A150MDA8_9BACI</name>
<dbReference type="EMBL" id="LQYT01000012">
    <property type="protein sequence ID" value="KYD22249.1"/>
    <property type="molecule type" value="Genomic_DNA"/>
</dbReference>
<dbReference type="AlphaFoldDB" id="A0A150MDA8"/>
<gene>
    <name evidence="1" type="ORF">B4135_1379</name>
</gene>
<evidence type="ECO:0000313" key="1">
    <source>
        <dbReference type="EMBL" id="KYD22249.1"/>
    </source>
</evidence>
<protein>
    <recommendedName>
        <fullName evidence="3">Zinc-finger domain-containing protein</fullName>
    </recommendedName>
</protein>
<comment type="caution">
    <text evidence="1">The sequence shown here is derived from an EMBL/GenBank/DDBJ whole genome shotgun (WGS) entry which is preliminary data.</text>
</comment>
<sequence length="50" mass="5932">MEDYCRGCFLHKYFSKEKGRRYAHNFCINKCTVGERLRKIGQELENSSGK</sequence>
<reference evidence="1 2" key="1">
    <citation type="submission" date="2016-01" db="EMBL/GenBank/DDBJ databases">
        <title>Draft Genome Sequences of Seven Thermophilic Sporeformers Isolated from Foods.</title>
        <authorList>
            <person name="Berendsen E.M."/>
            <person name="Wells-Bennik M.H."/>
            <person name="Krawcyk A.O."/>
            <person name="De Jong A."/>
            <person name="Holsappel S."/>
            <person name="Eijlander R.T."/>
            <person name="Kuipers O.P."/>
        </authorList>
    </citation>
    <scope>NUCLEOTIDE SEQUENCE [LARGE SCALE GENOMIC DNA]</scope>
    <source>
        <strain evidence="1 2">B4135</strain>
    </source>
</reference>
<evidence type="ECO:0000313" key="2">
    <source>
        <dbReference type="Proteomes" id="UP000075683"/>
    </source>
</evidence>
<organism evidence="1 2">
    <name type="scientific">Caldibacillus debilis</name>
    <dbReference type="NCBI Taxonomy" id="301148"/>
    <lineage>
        <taxon>Bacteria</taxon>
        <taxon>Bacillati</taxon>
        <taxon>Bacillota</taxon>
        <taxon>Bacilli</taxon>
        <taxon>Bacillales</taxon>
        <taxon>Bacillaceae</taxon>
        <taxon>Caldibacillus</taxon>
    </lineage>
</organism>